<accession>A0ABS8NIM9</accession>
<evidence type="ECO:0000313" key="1">
    <source>
        <dbReference type="EMBL" id="MCC9643415.1"/>
    </source>
</evidence>
<keyword evidence="2" id="KW-1185">Reference proteome</keyword>
<name>A0ABS8NIM9_9BACT</name>
<comment type="caution">
    <text evidence="1">The sequence shown here is derived from an EMBL/GenBank/DDBJ whole genome shotgun (WGS) entry which is preliminary data.</text>
</comment>
<protein>
    <submittedName>
        <fullName evidence="1">Uncharacterized protein</fullName>
    </submittedName>
</protein>
<reference evidence="1" key="1">
    <citation type="submission" date="2021-11" db="EMBL/GenBank/DDBJ databases">
        <title>Genome sequence.</title>
        <authorList>
            <person name="Sun Q."/>
        </authorList>
    </citation>
    <scope>NUCLEOTIDE SEQUENCE</scope>
    <source>
        <strain evidence="1">JC740</strain>
    </source>
</reference>
<dbReference type="EMBL" id="JAJKFW010000024">
    <property type="protein sequence ID" value="MCC9643415.1"/>
    <property type="molecule type" value="Genomic_DNA"/>
</dbReference>
<dbReference type="RefSeq" id="WP_230274371.1">
    <property type="nucleotide sequence ID" value="NZ_JAJKFW010000024.1"/>
</dbReference>
<organism evidence="1 2">
    <name type="scientific">Rhodopirellula halodulae</name>
    <dbReference type="NCBI Taxonomy" id="2894198"/>
    <lineage>
        <taxon>Bacteria</taxon>
        <taxon>Pseudomonadati</taxon>
        <taxon>Planctomycetota</taxon>
        <taxon>Planctomycetia</taxon>
        <taxon>Pirellulales</taxon>
        <taxon>Pirellulaceae</taxon>
        <taxon>Rhodopirellula</taxon>
    </lineage>
</organism>
<gene>
    <name evidence="1" type="ORF">LOC71_14110</name>
</gene>
<evidence type="ECO:0000313" key="2">
    <source>
        <dbReference type="Proteomes" id="UP001430306"/>
    </source>
</evidence>
<sequence>MRFPEVGVVRMNVDNHTRANEKSEPNGRDDPWIPMVEMQRELQAVSGGLREC</sequence>
<dbReference type="Proteomes" id="UP001430306">
    <property type="component" value="Unassembled WGS sequence"/>
</dbReference>
<proteinExistence type="predicted"/>